<dbReference type="Proteomes" id="UP000054995">
    <property type="component" value="Unassembled WGS sequence"/>
</dbReference>
<evidence type="ECO:0000256" key="1">
    <source>
        <dbReference type="SAM" id="MobiDB-lite"/>
    </source>
</evidence>
<dbReference type="EMBL" id="JYDT01000641">
    <property type="protein sequence ID" value="KRY80270.1"/>
    <property type="molecule type" value="Genomic_DNA"/>
</dbReference>
<keyword evidence="3" id="KW-1185">Reference proteome</keyword>
<reference evidence="2 3" key="1">
    <citation type="submission" date="2015-01" db="EMBL/GenBank/DDBJ databases">
        <title>Evolution of Trichinella species and genotypes.</title>
        <authorList>
            <person name="Korhonen P.K."/>
            <person name="Edoardo P."/>
            <person name="Giuseppe L.R."/>
            <person name="Gasser R.B."/>
        </authorList>
    </citation>
    <scope>NUCLEOTIDE SEQUENCE [LARGE SCALE GENOMIC DNA]</scope>
    <source>
        <strain evidence="2">ISS470</strain>
    </source>
</reference>
<proteinExistence type="predicted"/>
<name>A0A0V1F2Z5_TRIPS</name>
<evidence type="ECO:0000313" key="3">
    <source>
        <dbReference type="Proteomes" id="UP000054995"/>
    </source>
</evidence>
<feature type="region of interest" description="Disordered" evidence="1">
    <location>
        <begin position="42"/>
        <end position="63"/>
    </location>
</feature>
<comment type="caution">
    <text evidence="2">The sequence shown here is derived from an EMBL/GenBank/DDBJ whole genome shotgun (WGS) entry which is preliminary data.</text>
</comment>
<gene>
    <name evidence="2" type="ORF">T4D_17016</name>
</gene>
<dbReference type="AlphaFoldDB" id="A0A0V1F2Z5"/>
<protein>
    <submittedName>
        <fullName evidence="2">Uncharacterized protein</fullName>
    </submittedName>
</protein>
<sequence>MLFIRGGIRSEVIAKWEFCNLLNTTSEVCLVPLAPRDNRASSVQLAKQSKTRHHGLWPSSSMD</sequence>
<organism evidence="2 3">
    <name type="scientific">Trichinella pseudospiralis</name>
    <name type="common">Parasitic roundworm</name>
    <dbReference type="NCBI Taxonomy" id="6337"/>
    <lineage>
        <taxon>Eukaryota</taxon>
        <taxon>Metazoa</taxon>
        <taxon>Ecdysozoa</taxon>
        <taxon>Nematoda</taxon>
        <taxon>Enoplea</taxon>
        <taxon>Dorylaimia</taxon>
        <taxon>Trichinellida</taxon>
        <taxon>Trichinellidae</taxon>
        <taxon>Trichinella</taxon>
    </lineage>
</organism>
<accession>A0A0V1F2Z5</accession>
<evidence type="ECO:0000313" key="2">
    <source>
        <dbReference type="EMBL" id="KRY80270.1"/>
    </source>
</evidence>